<dbReference type="GO" id="GO:0005737">
    <property type="term" value="C:cytoplasm"/>
    <property type="evidence" value="ECO:0007669"/>
    <property type="project" value="TreeGrafter"/>
</dbReference>
<comment type="caution">
    <text evidence="2">The sequence shown here is derived from an EMBL/GenBank/DDBJ whole genome shotgun (WGS) entry which is preliminary data.</text>
</comment>
<dbReference type="InterPro" id="IPR037171">
    <property type="entry name" value="NagB/RpiA_transferase-like"/>
</dbReference>
<gene>
    <name evidence="2" type="primary">nagB_60</name>
    <name evidence="2" type="ORF">SDC9_191533</name>
</gene>
<organism evidence="2">
    <name type="scientific">bioreactor metagenome</name>
    <dbReference type="NCBI Taxonomy" id="1076179"/>
    <lineage>
        <taxon>unclassified sequences</taxon>
        <taxon>metagenomes</taxon>
        <taxon>ecological metagenomes</taxon>
    </lineage>
</organism>
<dbReference type="PANTHER" id="PTHR11280:SF6">
    <property type="entry name" value="GLUCOSAMINE-6-PHOSPHATE ISOMERASE NAGB"/>
    <property type="match status" value="1"/>
</dbReference>
<dbReference type="EMBL" id="VSSQ01102739">
    <property type="protein sequence ID" value="MPN43972.1"/>
    <property type="molecule type" value="Genomic_DNA"/>
</dbReference>
<dbReference type="InterPro" id="IPR004547">
    <property type="entry name" value="Glucosamine6P_isomerase"/>
</dbReference>
<dbReference type="GO" id="GO:0004342">
    <property type="term" value="F:glucosamine-6-phosphate deaminase activity"/>
    <property type="evidence" value="ECO:0007669"/>
    <property type="project" value="UniProtKB-EC"/>
</dbReference>
<feature type="domain" description="Glucosamine/galactosamine-6-phosphate isomerase" evidence="1">
    <location>
        <begin position="4"/>
        <end position="130"/>
    </location>
</feature>
<name>A0A645HZQ8_9ZZZZ</name>
<dbReference type="GO" id="GO:0006043">
    <property type="term" value="P:glucosamine catabolic process"/>
    <property type="evidence" value="ECO:0007669"/>
    <property type="project" value="TreeGrafter"/>
</dbReference>
<dbReference type="GO" id="GO:0006046">
    <property type="term" value="P:N-acetylglucosamine catabolic process"/>
    <property type="evidence" value="ECO:0007669"/>
    <property type="project" value="TreeGrafter"/>
</dbReference>
<accession>A0A645HZQ8</accession>
<keyword evidence="2" id="KW-0378">Hydrolase</keyword>
<evidence type="ECO:0000313" key="2">
    <source>
        <dbReference type="EMBL" id="MPN43972.1"/>
    </source>
</evidence>
<sequence>MYMNGQAENMDEEIRRYTNLLRHNLPDIVFMGIGENGHIAFNDPHVAHFDDRQWMRTVELDQRCRQQQVNDGCFQTLEQVPTHALTLTVPALTVASTIFCMVPAAAKADAVGQTVLGEIRETLPASILRLHPQATLYIDSDSGRDVIRAFSNKAEL</sequence>
<dbReference type="GO" id="GO:0005975">
    <property type="term" value="P:carbohydrate metabolic process"/>
    <property type="evidence" value="ECO:0007669"/>
    <property type="project" value="InterPro"/>
</dbReference>
<reference evidence="2" key="1">
    <citation type="submission" date="2019-08" db="EMBL/GenBank/DDBJ databases">
        <authorList>
            <person name="Kucharzyk K."/>
            <person name="Murdoch R.W."/>
            <person name="Higgins S."/>
            <person name="Loffler F."/>
        </authorList>
    </citation>
    <scope>NUCLEOTIDE SEQUENCE</scope>
</reference>
<dbReference type="GO" id="GO:0042802">
    <property type="term" value="F:identical protein binding"/>
    <property type="evidence" value="ECO:0007669"/>
    <property type="project" value="TreeGrafter"/>
</dbReference>
<dbReference type="Pfam" id="PF01182">
    <property type="entry name" value="Glucosamine_iso"/>
    <property type="match status" value="1"/>
</dbReference>
<evidence type="ECO:0000259" key="1">
    <source>
        <dbReference type="Pfam" id="PF01182"/>
    </source>
</evidence>
<dbReference type="SUPFAM" id="SSF100950">
    <property type="entry name" value="NagB/RpiA/CoA transferase-like"/>
    <property type="match status" value="1"/>
</dbReference>
<dbReference type="Gene3D" id="3.40.50.1360">
    <property type="match status" value="1"/>
</dbReference>
<dbReference type="InterPro" id="IPR006148">
    <property type="entry name" value="Glc/Gal-6P_isomerase"/>
</dbReference>
<dbReference type="AlphaFoldDB" id="A0A645HZQ8"/>
<dbReference type="EC" id="3.5.99.6" evidence="2"/>
<dbReference type="GO" id="GO:0019262">
    <property type="term" value="P:N-acetylneuraminate catabolic process"/>
    <property type="evidence" value="ECO:0007669"/>
    <property type="project" value="TreeGrafter"/>
</dbReference>
<proteinExistence type="predicted"/>
<protein>
    <submittedName>
        <fullName evidence="2">Glucosamine-6-phosphate deaminase 1</fullName>
        <ecNumber evidence="2">3.5.99.6</ecNumber>
    </submittedName>
</protein>
<dbReference type="PANTHER" id="PTHR11280">
    <property type="entry name" value="GLUCOSAMINE-6-PHOSPHATE ISOMERASE"/>
    <property type="match status" value="1"/>
</dbReference>